<keyword evidence="1" id="KW-0812">Transmembrane</keyword>
<protein>
    <submittedName>
        <fullName evidence="2">Uncharacterized protein</fullName>
    </submittedName>
</protein>
<comment type="caution">
    <text evidence="2">The sequence shown here is derived from an EMBL/GenBank/DDBJ whole genome shotgun (WGS) entry which is preliminary data.</text>
</comment>
<name>A0A939QBD9_9MICO</name>
<evidence type="ECO:0000313" key="3">
    <source>
        <dbReference type="Proteomes" id="UP000668403"/>
    </source>
</evidence>
<proteinExistence type="predicted"/>
<evidence type="ECO:0000313" key="2">
    <source>
        <dbReference type="EMBL" id="MBO2988651.1"/>
    </source>
</evidence>
<gene>
    <name evidence="2" type="ORF">J4H85_01370</name>
</gene>
<keyword evidence="1" id="KW-0472">Membrane</keyword>
<sequence>MPFAFIRSTSRPYLAAAESAEAAPANSAHAIDVLRADFERWSRWALGLLGFTLAISGSFVAIGVAETARLMGGPLMGIDLVATMIAAGVALTGIAVLAMLWWSGRRLASAATWWMRFSYAQGQLPRRALGWLHARTVNFEPRILLRLVTGTLALLLAIGGIALAIRDFGTAATPYSSAAAIVGVISAVSGVGQLGGVLRIVSGAAEQDPLWARIRKRAASGQRRSR</sequence>
<reference evidence="2" key="1">
    <citation type="submission" date="2021-03" db="EMBL/GenBank/DDBJ databases">
        <title>Leucobacter chromiisoli sp. nov., isolated from chromium-containing soil of chemical plant.</title>
        <authorList>
            <person name="Xu Z."/>
        </authorList>
    </citation>
    <scope>NUCLEOTIDE SEQUENCE</scope>
    <source>
        <strain evidence="2">K 70/01</strain>
    </source>
</reference>
<organism evidence="2 3">
    <name type="scientific">Leucobacter tardus</name>
    <dbReference type="NCBI Taxonomy" id="501483"/>
    <lineage>
        <taxon>Bacteria</taxon>
        <taxon>Bacillati</taxon>
        <taxon>Actinomycetota</taxon>
        <taxon>Actinomycetes</taxon>
        <taxon>Micrococcales</taxon>
        <taxon>Microbacteriaceae</taxon>
        <taxon>Leucobacter</taxon>
    </lineage>
</organism>
<dbReference type="Proteomes" id="UP000668403">
    <property type="component" value="Unassembled WGS sequence"/>
</dbReference>
<keyword evidence="1" id="KW-1133">Transmembrane helix</keyword>
<dbReference type="RefSeq" id="WP_208236168.1">
    <property type="nucleotide sequence ID" value="NZ_BAAAQU010000001.1"/>
</dbReference>
<dbReference type="EMBL" id="JAGFBF010000001">
    <property type="protein sequence ID" value="MBO2988651.1"/>
    <property type="molecule type" value="Genomic_DNA"/>
</dbReference>
<evidence type="ECO:0000256" key="1">
    <source>
        <dbReference type="SAM" id="Phobius"/>
    </source>
</evidence>
<accession>A0A939QBD9</accession>
<feature type="transmembrane region" description="Helical" evidence="1">
    <location>
        <begin position="177"/>
        <end position="201"/>
    </location>
</feature>
<keyword evidence="3" id="KW-1185">Reference proteome</keyword>
<feature type="transmembrane region" description="Helical" evidence="1">
    <location>
        <begin position="44"/>
        <end position="65"/>
    </location>
</feature>
<dbReference type="AlphaFoldDB" id="A0A939QBD9"/>
<feature type="transmembrane region" description="Helical" evidence="1">
    <location>
        <begin position="77"/>
        <end position="102"/>
    </location>
</feature>
<feature type="transmembrane region" description="Helical" evidence="1">
    <location>
        <begin position="143"/>
        <end position="165"/>
    </location>
</feature>